<accession>A0ABY9RGR9</accession>
<dbReference type="PANTHER" id="PTHR43265:SF1">
    <property type="entry name" value="ESTERASE ESTD"/>
    <property type="match status" value="1"/>
</dbReference>
<evidence type="ECO:0000259" key="2">
    <source>
        <dbReference type="Pfam" id="PF12146"/>
    </source>
</evidence>
<sequence length="324" mass="34948">MLAVSRIPQLVLLFVLSWAQVAFAEIQTLPVVCGEGNNALHGTLLFPTHKTKPPVVLIVAGSGPTDRDGNSAAVRGKNDSLKMLAEELAIAGFASVRFDKRGVAASLGAARDEESLRFQTYVGDVEAWIKQLSNDNRFGSVAVIGHSEGSSLAILAAKNQKVDALVSIAGPAQAASKILRTQLQGKFPPELAQANESILGKLERGEFVRDVPAPLLPLYRPSVQNYLISWFPVVPKDILGQLRLPIAIVQGDHDIQVPVSEAEMLAAAAPGSKLIIVRGMNHIFKDVSMETSKQVESYSDPMLPLNQDFVNQIVSFLRSTLVKK</sequence>
<dbReference type="InterPro" id="IPR053145">
    <property type="entry name" value="AB_hydrolase_Est10"/>
</dbReference>
<name>A0ABY9RGR9_9BURK</name>
<proteinExistence type="predicted"/>
<dbReference type="GO" id="GO:0016787">
    <property type="term" value="F:hydrolase activity"/>
    <property type="evidence" value="ECO:0007669"/>
    <property type="project" value="UniProtKB-KW"/>
</dbReference>
<dbReference type="RefSeq" id="WP_309481913.1">
    <property type="nucleotide sequence ID" value="NZ_CP133720.1"/>
</dbReference>
<protein>
    <submittedName>
        <fullName evidence="3">Alpha/beta fold hydrolase</fullName>
    </submittedName>
</protein>
<evidence type="ECO:0000256" key="1">
    <source>
        <dbReference type="SAM" id="SignalP"/>
    </source>
</evidence>
<dbReference type="Pfam" id="PF12146">
    <property type="entry name" value="Hydrolase_4"/>
    <property type="match status" value="1"/>
</dbReference>
<organism evidence="3 4">
    <name type="scientific">Undibacterium cyanobacteriorum</name>
    <dbReference type="NCBI Taxonomy" id="3073561"/>
    <lineage>
        <taxon>Bacteria</taxon>
        <taxon>Pseudomonadati</taxon>
        <taxon>Pseudomonadota</taxon>
        <taxon>Betaproteobacteria</taxon>
        <taxon>Burkholderiales</taxon>
        <taxon>Oxalobacteraceae</taxon>
        <taxon>Undibacterium</taxon>
    </lineage>
</organism>
<dbReference type="PANTHER" id="PTHR43265">
    <property type="entry name" value="ESTERASE ESTD"/>
    <property type="match status" value="1"/>
</dbReference>
<dbReference type="SUPFAM" id="SSF53474">
    <property type="entry name" value="alpha/beta-Hydrolases"/>
    <property type="match status" value="1"/>
</dbReference>
<evidence type="ECO:0000313" key="3">
    <source>
        <dbReference type="EMBL" id="WMW80420.1"/>
    </source>
</evidence>
<keyword evidence="4" id="KW-1185">Reference proteome</keyword>
<feature type="chain" id="PRO_5046212549" evidence="1">
    <location>
        <begin position="25"/>
        <end position="324"/>
    </location>
</feature>
<reference evidence="3" key="1">
    <citation type="submission" date="2023-09" db="EMBL/GenBank/DDBJ databases">
        <title>Undibacterium sp. 20NA77.5 isolated from freshwater.</title>
        <authorList>
            <person name="Le V."/>
            <person name="Ko S.-R."/>
            <person name="Ahn C.-Y."/>
            <person name="Oh H.-M."/>
        </authorList>
    </citation>
    <scope>NUCLEOTIDE SEQUENCE</scope>
    <source>
        <strain evidence="3">20NA77.5</strain>
    </source>
</reference>
<feature type="signal peptide" evidence="1">
    <location>
        <begin position="1"/>
        <end position="24"/>
    </location>
</feature>
<feature type="domain" description="Serine aminopeptidase S33" evidence="2">
    <location>
        <begin position="83"/>
        <end position="177"/>
    </location>
</feature>
<gene>
    <name evidence="3" type="ORF">RF679_17500</name>
</gene>
<dbReference type="EMBL" id="CP133720">
    <property type="protein sequence ID" value="WMW80420.1"/>
    <property type="molecule type" value="Genomic_DNA"/>
</dbReference>
<dbReference type="InterPro" id="IPR022742">
    <property type="entry name" value="Hydrolase_4"/>
</dbReference>
<keyword evidence="3" id="KW-0378">Hydrolase</keyword>
<dbReference type="Gene3D" id="3.40.50.1820">
    <property type="entry name" value="alpha/beta hydrolase"/>
    <property type="match status" value="1"/>
</dbReference>
<dbReference type="Proteomes" id="UP001181355">
    <property type="component" value="Chromosome"/>
</dbReference>
<keyword evidence="1" id="KW-0732">Signal</keyword>
<dbReference type="InterPro" id="IPR029058">
    <property type="entry name" value="AB_hydrolase_fold"/>
</dbReference>
<evidence type="ECO:0000313" key="4">
    <source>
        <dbReference type="Proteomes" id="UP001181355"/>
    </source>
</evidence>